<keyword evidence="2" id="KW-0732">Signal</keyword>
<gene>
    <name evidence="4" type="primary">LOC117567815</name>
</gene>
<feature type="region of interest" description="Disordered" evidence="1">
    <location>
        <begin position="24"/>
        <end position="45"/>
    </location>
</feature>
<evidence type="ECO:0000313" key="3">
    <source>
        <dbReference type="Proteomes" id="UP000515160"/>
    </source>
</evidence>
<evidence type="ECO:0000313" key="4">
    <source>
        <dbReference type="RefSeq" id="XP_051864753.1"/>
    </source>
</evidence>
<dbReference type="GeneID" id="117567815"/>
<evidence type="ECO:0000256" key="2">
    <source>
        <dbReference type="SAM" id="SignalP"/>
    </source>
</evidence>
<reference evidence="4" key="1">
    <citation type="submission" date="2025-08" db="UniProtKB">
        <authorList>
            <consortium name="RefSeq"/>
        </authorList>
    </citation>
    <scope>IDENTIFICATION</scope>
    <source>
        <strain evidence="4">15112-1751.03</strain>
        <tissue evidence="4">Whole Adult</tissue>
    </source>
</reference>
<organism evidence="3 4">
    <name type="scientific">Drosophila albomicans</name>
    <name type="common">Fruit fly</name>
    <dbReference type="NCBI Taxonomy" id="7291"/>
    <lineage>
        <taxon>Eukaryota</taxon>
        <taxon>Metazoa</taxon>
        <taxon>Ecdysozoa</taxon>
        <taxon>Arthropoda</taxon>
        <taxon>Hexapoda</taxon>
        <taxon>Insecta</taxon>
        <taxon>Pterygota</taxon>
        <taxon>Neoptera</taxon>
        <taxon>Endopterygota</taxon>
        <taxon>Diptera</taxon>
        <taxon>Brachycera</taxon>
        <taxon>Muscomorpha</taxon>
        <taxon>Ephydroidea</taxon>
        <taxon>Drosophilidae</taxon>
        <taxon>Drosophila</taxon>
    </lineage>
</organism>
<keyword evidence="3" id="KW-1185">Reference proteome</keyword>
<feature type="chain" id="PRO_5038898513" evidence="2">
    <location>
        <begin position="17"/>
        <end position="304"/>
    </location>
</feature>
<dbReference type="RefSeq" id="XP_051864753.1">
    <property type="nucleotide sequence ID" value="XM_052008793.1"/>
</dbReference>
<feature type="signal peptide" evidence="2">
    <location>
        <begin position="1"/>
        <end position="16"/>
    </location>
</feature>
<dbReference type="OrthoDB" id="7869978at2759"/>
<accession>A0A9C6TB24</accession>
<sequence>MRDYLGFILLICVAAAVEVADKIPTPTTPTTTMPKTTTTTTVKPEQRPKRQLIPVYYDNFNANPPVEPVQPLLPVAPLPSLQPVQPLQPIAVVAPVQQQPGFLPAFAQNLPLVGPILTSLPLQSLSNMLGGLGTTVGGLNLGNLGQLGALGNLGNLGSLGQIGNLANLGGQKPGGAAGATGSQSCPLTQKLSCRCEPLLSLPSLPQVREPETHLIKIVKQNVRRNADGSSELRLVLSNAVVLYHRNEKDAIKQQGYFALPFRKELYLNVHYSINQSNYTVKADISDSPPKSDFESWMPVEPELV</sequence>
<protein>
    <submittedName>
        <fullName evidence="4">Uncharacterized protein LOC117567815</fullName>
    </submittedName>
</protein>
<evidence type="ECO:0000256" key="1">
    <source>
        <dbReference type="SAM" id="MobiDB-lite"/>
    </source>
</evidence>
<feature type="compositionally biased region" description="Low complexity" evidence="1">
    <location>
        <begin position="24"/>
        <end position="41"/>
    </location>
</feature>
<dbReference type="Proteomes" id="UP000515160">
    <property type="component" value="Chromosome X"/>
</dbReference>
<dbReference type="AlphaFoldDB" id="A0A9C6TB24"/>
<proteinExistence type="predicted"/>
<name>A0A9C6TB24_DROAB</name>